<comment type="caution">
    <text evidence="1">The sequence shown here is derived from an EMBL/GenBank/DDBJ whole genome shotgun (WGS) entry which is preliminary data.</text>
</comment>
<protein>
    <submittedName>
        <fullName evidence="1">Uncharacterized protein</fullName>
    </submittedName>
</protein>
<accession>A0AAE0ZM14</accession>
<reference evidence="1" key="1">
    <citation type="journal article" date="2023" name="G3 (Bethesda)">
        <title>A reference genome for the long-term kleptoplast-retaining sea slug Elysia crispata morphotype clarki.</title>
        <authorList>
            <person name="Eastman K.E."/>
            <person name="Pendleton A.L."/>
            <person name="Shaikh M.A."/>
            <person name="Suttiyut T."/>
            <person name="Ogas R."/>
            <person name="Tomko P."/>
            <person name="Gavelis G."/>
            <person name="Widhalm J.R."/>
            <person name="Wisecaver J.H."/>
        </authorList>
    </citation>
    <scope>NUCLEOTIDE SEQUENCE</scope>
    <source>
        <strain evidence="1">ECLA1</strain>
    </source>
</reference>
<keyword evidence="2" id="KW-1185">Reference proteome</keyword>
<evidence type="ECO:0000313" key="1">
    <source>
        <dbReference type="EMBL" id="KAK3771949.1"/>
    </source>
</evidence>
<gene>
    <name evidence="1" type="ORF">RRG08_011862</name>
</gene>
<dbReference type="EMBL" id="JAWDGP010003665">
    <property type="protein sequence ID" value="KAK3771949.1"/>
    <property type="molecule type" value="Genomic_DNA"/>
</dbReference>
<evidence type="ECO:0000313" key="2">
    <source>
        <dbReference type="Proteomes" id="UP001283361"/>
    </source>
</evidence>
<sequence>MAFACITDWTKACVCVFVFVCGSGFKRCLMQAPSGSPSDRSVLNRQLDTSPATPIYSDHLWKCLPFPLALPIFFYLPPFYSLLTSYKLSSTCLDRIKSWTYETPTAPTVKGERRSPLALLDQCPLVSIH</sequence>
<name>A0AAE0ZM14_9GAST</name>
<organism evidence="1 2">
    <name type="scientific">Elysia crispata</name>
    <name type="common">lettuce slug</name>
    <dbReference type="NCBI Taxonomy" id="231223"/>
    <lineage>
        <taxon>Eukaryota</taxon>
        <taxon>Metazoa</taxon>
        <taxon>Spiralia</taxon>
        <taxon>Lophotrochozoa</taxon>
        <taxon>Mollusca</taxon>
        <taxon>Gastropoda</taxon>
        <taxon>Heterobranchia</taxon>
        <taxon>Euthyneura</taxon>
        <taxon>Panpulmonata</taxon>
        <taxon>Sacoglossa</taxon>
        <taxon>Placobranchoidea</taxon>
        <taxon>Plakobranchidae</taxon>
        <taxon>Elysia</taxon>
    </lineage>
</organism>
<dbReference type="Proteomes" id="UP001283361">
    <property type="component" value="Unassembled WGS sequence"/>
</dbReference>
<proteinExistence type="predicted"/>
<dbReference type="AlphaFoldDB" id="A0AAE0ZM14"/>